<feature type="domain" description="C2H2-type" evidence="9">
    <location>
        <begin position="120"/>
        <end position="147"/>
    </location>
</feature>
<evidence type="ECO:0000256" key="5">
    <source>
        <dbReference type="ARBA" id="ARBA00022833"/>
    </source>
</evidence>
<keyword evidence="2" id="KW-0479">Metal-binding</keyword>
<accession>A0ABM1SIL6</accession>
<name>A0ABM1SIL6_LIMPO</name>
<evidence type="ECO:0000256" key="3">
    <source>
        <dbReference type="ARBA" id="ARBA00022737"/>
    </source>
</evidence>
<keyword evidence="10" id="KW-1185">Reference proteome</keyword>
<feature type="domain" description="C2H2-type" evidence="9">
    <location>
        <begin position="354"/>
        <end position="381"/>
    </location>
</feature>
<evidence type="ECO:0000256" key="8">
    <source>
        <dbReference type="SAM" id="MobiDB-lite"/>
    </source>
</evidence>
<dbReference type="GeneID" id="111086136"/>
<dbReference type="Gene3D" id="3.30.160.60">
    <property type="entry name" value="Classic Zinc Finger"/>
    <property type="match status" value="10"/>
</dbReference>
<sequence length="576" mass="64427">MVHSGIKPELYTEERHLLVQSGLKADNNKKIIPQGVPCHRCCKTFSDNRSLQRHMLVHRGFRPYRCTYCPKAFMLNGDLKRHLRIHNGERPFACEVCGRRFTLKGNLMQHFRTHTPEKQFTCTICRKNYAQKDSLHRHIRAHFGEKPYECSTCGKRFSLKGDLSRHILIHSGLKPHACIVCGRKFALKGNLTQHLRTHNREKPSGKNTGKGPGLGKQNAAPFEAFQSLANVYGIAYGGVQQQSTYSSVQSISAQLEIPAVNLSTSLSTSHAQTSSSGSHFNPAQSPPERGFSFCSECSKTFSTVAKLREHVKMTHEQSKPPGLNTQVCNYCGKEFSIKAELVRHMSSHCVEKPYGCQFCSKTFTLKGNLHQHLTTHRLGKSFFCSMCDKPFGNQRNLKLHMKRHETARANFACTNCGRAFLAKSDHFFHHCKVEERCEAKINSAVSQAGFSTAKNIISSNAENDQLSGLPAFSSTSPLSLSPPVSSYGSTLKSNSQALEAAKSEAMENSQCMISTCSAIQSENVTIPTNAPANGLQSFMGPIYRHLYFNSSYQGTRRKTVCPWWFSLQFKITLIMI</sequence>
<evidence type="ECO:0000313" key="10">
    <source>
        <dbReference type="Proteomes" id="UP000694941"/>
    </source>
</evidence>
<dbReference type="PROSITE" id="PS50157">
    <property type="entry name" value="ZINC_FINGER_C2H2_2"/>
    <property type="match status" value="10"/>
</dbReference>
<evidence type="ECO:0000313" key="11">
    <source>
        <dbReference type="RefSeq" id="XP_022243471.1"/>
    </source>
</evidence>
<evidence type="ECO:0000256" key="6">
    <source>
        <dbReference type="ARBA" id="ARBA00023242"/>
    </source>
</evidence>
<dbReference type="InterPro" id="IPR050331">
    <property type="entry name" value="Zinc_finger"/>
</dbReference>
<dbReference type="PROSITE" id="PS00028">
    <property type="entry name" value="ZINC_FINGER_C2H2_1"/>
    <property type="match status" value="10"/>
</dbReference>
<comment type="subcellular location">
    <subcellularLocation>
        <location evidence="1">Nucleus</location>
    </subcellularLocation>
</comment>
<evidence type="ECO:0000259" key="9">
    <source>
        <dbReference type="PROSITE" id="PS50157"/>
    </source>
</evidence>
<evidence type="ECO:0000256" key="2">
    <source>
        <dbReference type="ARBA" id="ARBA00022723"/>
    </source>
</evidence>
<dbReference type="InterPro" id="IPR036236">
    <property type="entry name" value="Znf_C2H2_sf"/>
</dbReference>
<feature type="domain" description="C2H2-type" evidence="9">
    <location>
        <begin position="292"/>
        <end position="320"/>
    </location>
</feature>
<feature type="domain" description="C2H2-type" evidence="9">
    <location>
        <begin position="176"/>
        <end position="203"/>
    </location>
</feature>
<feature type="region of interest" description="Disordered" evidence="8">
    <location>
        <begin position="194"/>
        <end position="217"/>
    </location>
</feature>
<dbReference type="Pfam" id="PF00096">
    <property type="entry name" value="zf-C2H2"/>
    <property type="match status" value="8"/>
</dbReference>
<dbReference type="SUPFAM" id="SSF57667">
    <property type="entry name" value="beta-beta-alpha zinc fingers"/>
    <property type="match status" value="6"/>
</dbReference>
<dbReference type="RefSeq" id="XP_022243471.1">
    <property type="nucleotide sequence ID" value="XM_022387763.1"/>
</dbReference>
<feature type="domain" description="C2H2-type" evidence="9">
    <location>
        <begin position="148"/>
        <end position="175"/>
    </location>
</feature>
<feature type="domain" description="C2H2-type" evidence="9">
    <location>
        <begin position="36"/>
        <end position="63"/>
    </location>
</feature>
<reference evidence="11" key="1">
    <citation type="submission" date="2025-08" db="UniProtKB">
        <authorList>
            <consortium name="RefSeq"/>
        </authorList>
    </citation>
    <scope>IDENTIFICATION</scope>
    <source>
        <tissue evidence="11">Muscle</tissue>
    </source>
</reference>
<keyword evidence="6" id="KW-0539">Nucleus</keyword>
<proteinExistence type="predicted"/>
<feature type="domain" description="C2H2-type" evidence="9">
    <location>
        <begin position="64"/>
        <end position="91"/>
    </location>
</feature>
<organism evidence="10 11">
    <name type="scientific">Limulus polyphemus</name>
    <name type="common">Atlantic horseshoe crab</name>
    <dbReference type="NCBI Taxonomy" id="6850"/>
    <lineage>
        <taxon>Eukaryota</taxon>
        <taxon>Metazoa</taxon>
        <taxon>Ecdysozoa</taxon>
        <taxon>Arthropoda</taxon>
        <taxon>Chelicerata</taxon>
        <taxon>Merostomata</taxon>
        <taxon>Xiphosura</taxon>
        <taxon>Limulidae</taxon>
        <taxon>Limulus</taxon>
    </lineage>
</organism>
<dbReference type="SMART" id="SM00355">
    <property type="entry name" value="ZnF_C2H2"/>
    <property type="match status" value="11"/>
</dbReference>
<evidence type="ECO:0000256" key="7">
    <source>
        <dbReference type="PROSITE-ProRule" id="PRU00042"/>
    </source>
</evidence>
<dbReference type="Proteomes" id="UP000694941">
    <property type="component" value="Unplaced"/>
</dbReference>
<dbReference type="PANTHER" id="PTHR16515">
    <property type="entry name" value="PR DOMAIN ZINC FINGER PROTEIN"/>
    <property type="match status" value="1"/>
</dbReference>
<evidence type="ECO:0000256" key="1">
    <source>
        <dbReference type="ARBA" id="ARBA00004123"/>
    </source>
</evidence>
<feature type="domain" description="C2H2-type" evidence="9">
    <location>
        <begin position="382"/>
        <end position="409"/>
    </location>
</feature>
<dbReference type="PANTHER" id="PTHR16515:SF49">
    <property type="entry name" value="GASTRULA ZINC FINGER PROTEIN XLCGF49.1-LIKE-RELATED"/>
    <property type="match status" value="1"/>
</dbReference>
<protein>
    <submittedName>
        <fullName evidence="11">Gastrula zinc finger protein XlCGF57.1-like</fullName>
    </submittedName>
</protein>
<keyword evidence="3" id="KW-0677">Repeat</keyword>
<feature type="domain" description="C2H2-type" evidence="9">
    <location>
        <begin position="92"/>
        <end position="119"/>
    </location>
</feature>
<evidence type="ECO:0000256" key="4">
    <source>
        <dbReference type="ARBA" id="ARBA00022771"/>
    </source>
</evidence>
<dbReference type="InterPro" id="IPR013087">
    <property type="entry name" value="Znf_C2H2_type"/>
</dbReference>
<gene>
    <name evidence="11" type="primary">LOC111086136</name>
</gene>
<keyword evidence="4 7" id="KW-0863">Zinc-finger</keyword>
<feature type="domain" description="C2H2-type" evidence="9">
    <location>
        <begin position="326"/>
        <end position="353"/>
    </location>
</feature>
<keyword evidence="5" id="KW-0862">Zinc</keyword>